<sequence length="392" mass="40983">MSSDAVVIIGAGLAGWNLARELRKADPAVPIVVVSRDHAGFYSKPMLSNALAGKKTAATLVMKPAEKIGEEVQARVLPHTTVTAIDGEARTVSLSNGETLAYRDLVLALGADPIRLPLEGDAADTVLSVNDLDDFARFADHLEQGPTGQPVQRVVILGAGLIGCEFANDLLARGIAPTVIDLADRALPRLLPVEASLRLQDKLVAAGAQFRFGVGAQSVQRGPNGLVVTLNDGTTLETDLVLSAIGLKPRTDLATGAHAKVARGVVVDRLLATTVPHIHALGDCTEVEGTLLPYVMPLMQQARALAATLAGQPTPVSYPAMPVAVKTPAWPTVVCPPPADAEGQWQVTATEEALEARFTAAGEPERLLGFVLQGKAVSQRQALAAQVPPLLA</sequence>
<dbReference type="Pfam" id="PF18113">
    <property type="entry name" value="Rbx_binding"/>
    <property type="match status" value="1"/>
</dbReference>
<evidence type="ECO:0000256" key="4">
    <source>
        <dbReference type="ARBA" id="ARBA00022490"/>
    </source>
</evidence>
<evidence type="ECO:0000256" key="2">
    <source>
        <dbReference type="ARBA" id="ARBA00004496"/>
    </source>
</evidence>
<protein>
    <submittedName>
        <fullName evidence="11">FAD-dependent oxidoreductase</fullName>
    </submittedName>
</protein>
<dbReference type="InterPro" id="IPR050260">
    <property type="entry name" value="FAD-bd_OxRdtase"/>
</dbReference>
<dbReference type="RefSeq" id="WP_109037388.1">
    <property type="nucleotide sequence ID" value="NZ_CP029210.1"/>
</dbReference>
<dbReference type="InterPro" id="IPR023753">
    <property type="entry name" value="FAD/NAD-binding_dom"/>
</dbReference>
<dbReference type="PANTHER" id="PTHR43429:SF3">
    <property type="entry name" value="NITRITE REDUCTASE [NAD(P)H]"/>
    <property type="match status" value="1"/>
</dbReference>
<gene>
    <name evidence="11" type="ORF">DEH84_13885</name>
</gene>
<evidence type="ECO:0000256" key="7">
    <source>
        <dbReference type="ARBA" id="ARBA00023002"/>
    </source>
</evidence>
<dbReference type="Gene3D" id="3.30.390.120">
    <property type="match status" value="1"/>
</dbReference>
<evidence type="ECO:0000256" key="3">
    <source>
        <dbReference type="ARBA" id="ARBA00006442"/>
    </source>
</evidence>
<dbReference type="EMBL" id="CP029210">
    <property type="protein sequence ID" value="AWI54392.1"/>
    <property type="molecule type" value="Genomic_DNA"/>
</dbReference>
<dbReference type="PRINTS" id="PR00368">
    <property type="entry name" value="FADPNR"/>
</dbReference>
<dbReference type="KEGG" id="aon:DEH84_13885"/>
<keyword evidence="8" id="KW-0520">NAD</keyword>
<accession>A0A2U8FTK2</accession>
<dbReference type="InterPro" id="IPR041364">
    <property type="entry name" value="Rbx-bd"/>
</dbReference>
<feature type="domain" description="Rubredoxin binding" evidence="10">
    <location>
        <begin position="315"/>
        <end position="386"/>
    </location>
</feature>
<evidence type="ECO:0000259" key="10">
    <source>
        <dbReference type="Pfam" id="PF18113"/>
    </source>
</evidence>
<dbReference type="Gene3D" id="3.50.50.60">
    <property type="entry name" value="FAD/NAD(P)-binding domain"/>
    <property type="match status" value="2"/>
</dbReference>
<dbReference type="SUPFAM" id="SSF51905">
    <property type="entry name" value="FAD/NAD(P)-binding domain"/>
    <property type="match status" value="1"/>
</dbReference>
<dbReference type="OrthoDB" id="9769238at2"/>
<evidence type="ECO:0000313" key="11">
    <source>
        <dbReference type="EMBL" id="AWI54392.1"/>
    </source>
</evidence>
<reference evidence="11 12" key="1">
    <citation type="submission" date="2018-05" db="EMBL/GenBank/DDBJ databases">
        <title>complete genome sequence of Aquabacterium olei NBRC 110486.</title>
        <authorList>
            <person name="Tang B."/>
            <person name="Chang J."/>
            <person name="Zhang L."/>
            <person name="Yang H."/>
        </authorList>
    </citation>
    <scope>NUCLEOTIDE SEQUENCE [LARGE SCALE GENOMIC DNA]</scope>
    <source>
        <strain evidence="11 12">NBRC 110486</strain>
    </source>
</reference>
<evidence type="ECO:0000313" key="12">
    <source>
        <dbReference type="Proteomes" id="UP000244892"/>
    </source>
</evidence>
<evidence type="ECO:0000256" key="6">
    <source>
        <dbReference type="ARBA" id="ARBA00022827"/>
    </source>
</evidence>
<evidence type="ECO:0000256" key="8">
    <source>
        <dbReference type="ARBA" id="ARBA00023027"/>
    </source>
</evidence>
<dbReference type="Pfam" id="PF07992">
    <property type="entry name" value="Pyr_redox_2"/>
    <property type="match status" value="1"/>
</dbReference>
<dbReference type="InterPro" id="IPR036188">
    <property type="entry name" value="FAD/NAD-bd_sf"/>
</dbReference>
<dbReference type="GO" id="GO:0005737">
    <property type="term" value="C:cytoplasm"/>
    <property type="evidence" value="ECO:0007669"/>
    <property type="project" value="UniProtKB-SubCell"/>
</dbReference>
<keyword evidence="6" id="KW-0274">FAD</keyword>
<keyword evidence="7" id="KW-0560">Oxidoreductase</keyword>
<organism evidence="11 12">
    <name type="scientific">Aquabacterium olei</name>
    <dbReference type="NCBI Taxonomy" id="1296669"/>
    <lineage>
        <taxon>Bacteria</taxon>
        <taxon>Pseudomonadati</taxon>
        <taxon>Pseudomonadota</taxon>
        <taxon>Betaproteobacteria</taxon>
        <taxon>Burkholderiales</taxon>
        <taxon>Aquabacterium</taxon>
    </lineage>
</organism>
<comment type="similarity">
    <text evidence="3">Belongs to the FAD-dependent oxidoreductase family.</text>
</comment>
<dbReference type="PRINTS" id="PR00411">
    <property type="entry name" value="PNDRDTASEI"/>
</dbReference>
<dbReference type="GO" id="GO:0016491">
    <property type="term" value="F:oxidoreductase activity"/>
    <property type="evidence" value="ECO:0007669"/>
    <property type="project" value="UniProtKB-KW"/>
</dbReference>
<dbReference type="AlphaFoldDB" id="A0A2U8FTK2"/>
<evidence type="ECO:0000259" key="9">
    <source>
        <dbReference type="Pfam" id="PF07992"/>
    </source>
</evidence>
<comment type="subcellular location">
    <subcellularLocation>
        <location evidence="2">Cytoplasm</location>
    </subcellularLocation>
</comment>
<keyword evidence="5" id="KW-0285">Flavoprotein</keyword>
<evidence type="ECO:0000256" key="1">
    <source>
        <dbReference type="ARBA" id="ARBA00001974"/>
    </source>
</evidence>
<feature type="domain" description="FAD/NAD(P)-binding" evidence="9">
    <location>
        <begin position="5"/>
        <end position="293"/>
    </location>
</feature>
<evidence type="ECO:0000256" key="5">
    <source>
        <dbReference type="ARBA" id="ARBA00022630"/>
    </source>
</evidence>
<comment type="cofactor">
    <cofactor evidence="1">
        <name>FAD</name>
        <dbReference type="ChEBI" id="CHEBI:57692"/>
    </cofactor>
</comment>
<proteinExistence type="inferred from homology"/>
<keyword evidence="12" id="KW-1185">Reference proteome</keyword>
<keyword evidence="4" id="KW-0963">Cytoplasm</keyword>
<dbReference type="PANTHER" id="PTHR43429">
    <property type="entry name" value="PYRIDINE NUCLEOTIDE-DISULFIDE OXIDOREDUCTASE DOMAIN-CONTAINING"/>
    <property type="match status" value="1"/>
</dbReference>
<name>A0A2U8FTK2_9BURK</name>
<dbReference type="Proteomes" id="UP000244892">
    <property type="component" value="Chromosome"/>
</dbReference>